<comment type="caution">
    <text evidence="2">The sequence shown here is derived from an EMBL/GenBank/DDBJ whole genome shotgun (WGS) entry which is preliminary data.</text>
</comment>
<dbReference type="AlphaFoldDB" id="A0A6H9GRL4"/>
<dbReference type="EMBL" id="BJCI01000144">
    <property type="protein sequence ID" value="GCL52629.1"/>
    <property type="molecule type" value="Genomic_DNA"/>
</dbReference>
<sequence>MQYSTFVQSTDKKTNSVNQTGLRGKVWENGKITAGVVPGKKIRQADREYDRDYEYQFDSAFVPVSDYKGYRVEEQAYFIPERSQEIIEQKYSPQDSSDIRFSVPINSHRPPRDEVRSPRTPRGQGGLTSYGKNMIQNGCYRLEQIYSRKRLAFGTITLPSLPEDYLLLLIADWSELARQFLQQLDRELARHSPKSKGHFIGVTEIQPERMEKSGIPCPHLHFVYPAHAGDWNWWITADRMRQIWHSILSARLAQWVPADQLPEINCRAACNCQRLKKSAAKEMGKYLSKGSCIKKIKDSGYIDFLPSAWWHAGRILAKAIKKHIIPCPTDLLLAIRQGIDLVGRGLCEYLYPVERDGMIFGWSGKLSDLGNKFFRNSS</sequence>
<protein>
    <submittedName>
        <fullName evidence="2">Uncharacterized protein</fullName>
    </submittedName>
</protein>
<reference evidence="2 3" key="1">
    <citation type="submission" date="2019-02" db="EMBL/GenBank/DDBJ databases">
        <title>Draft genome sequence of Arthrospira platensis NIES-3804.</title>
        <authorList>
            <person name="Yamaguchi H."/>
            <person name="Suzuki S."/>
            <person name="Kawachi M."/>
        </authorList>
    </citation>
    <scope>NUCLEOTIDE SEQUENCE [LARGE SCALE GENOMIC DNA]</scope>
    <source>
        <strain evidence="2 3">NIES-3804</strain>
    </source>
</reference>
<feature type="region of interest" description="Disordered" evidence="1">
    <location>
        <begin position="98"/>
        <end position="128"/>
    </location>
</feature>
<evidence type="ECO:0000313" key="3">
    <source>
        <dbReference type="Proteomes" id="UP000435041"/>
    </source>
</evidence>
<organism evidence="2 3">
    <name type="scientific">Microcystis aeruginosa NIES-3804</name>
    <dbReference type="NCBI Taxonomy" id="2517783"/>
    <lineage>
        <taxon>Bacteria</taxon>
        <taxon>Bacillati</taxon>
        <taxon>Cyanobacteriota</taxon>
        <taxon>Cyanophyceae</taxon>
        <taxon>Oscillatoriophycideae</taxon>
        <taxon>Chroococcales</taxon>
        <taxon>Microcystaceae</taxon>
        <taxon>Microcystis</taxon>
    </lineage>
</organism>
<evidence type="ECO:0000313" key="2">
    <source>
        <dbReference type="EMBL" id="GCL52629.1"/>
    </source>
</evidence>
<dbReference type="Proteomes" id="UP000435041">
    <property type="component" value="Unassembled WGS sequence"/>
</dbReference>
<name>A0A6H9GRL4_MICAE</name>
<gene>
    <name evidence="2" type="ORF">NIES3804_42230</name>
</gene>
<proteinExistence type="predicted"/>
<evidence type="ECO:0000256" key="1">
    <source>
        <dbReference type="SAM" id="MobiDB-lite"/>
    </source>
</evidence>
<dbReference type="RefSeq" id="WP_159294927.1">
    <property type="nucleotide sequence ID" value="NZ_BJCI01000144.1"/>
</dbReference>
<accession>A0A6H9GRL4</accession>